<keyword evidence="2" id="KW-1185">Reference proteome</keyword>
<sequence>MSYKVTHARNFPYHLSLSDGIIYHTVLQWYKAPMCFMFSHFLFKGQSKFKAAEKAPHTPLLYYLYLQKVSLYGGSELRLSVVKDKFDYQGALIAVVHLHLQLMPRTIVVEKSVKKLIPSLDSNFQLHGILTERVSK</sequence>
<dbReference type="InParanoid" id="A7ETJ9"/>
<name>A7ETJ9_SCLS1</name>
<dbReference type="Proteomes" id="UP000001312">
    <property type="component" value="Unassembled WGS sequence"/>
</dbReference>
<proteinExistence type="predicted"/>
<dbReference type="AlphaFoldDB" id="A7ETJ9"/>
<dbReference type="RefSeq" id="XP_001589892.1">
    <property type="nucleotide sequence ID" value="XM_001589842.1"/>
</dbReference>
<dbReference type="GeneID" id="5486050"/>
<dbReference type="KEGG" id="ssl:SS1G_08655"/>
<accession>A7ETJ9</accession>
<evidence type="ECO:0000313" key="2">
    <source>
        <dbReference type="Proteomes" id="UP000001312"/>
    </source>
</evidence>
<reference evidence="2" key="1">
    <citation type="journal article" date="2011" name="PLoS Genet.">
        <title>Genomic analysis of the necrotrophic fungal pathogens Sclerotinia sclerotiorum and Botrytis cinerea.</title>
        <authorList>
            <person name="Amselem J."/>
            <person name="Cuomo C.A."/>
            <person name="van Kan J.A."/>
            <person name="Viaud M."/>
            <person name="Benito E.P."/>
            <person name="Couloux A."/>
            <person name="Coutinho P.M."/>
            <person name="de Vries R.P."/>
            <person name="Dyer P.S."/>
            <person name="Fillinger S."/>
            <person name="Fournier E."/>
            <person name="Gout L."/>
            <person name="Hahn M."/>
            <person name="Kohn L."/>
            <person name="Lapalu N."/>
            <person name="Plummer K.M."/>
            <person name="Pradier J.M."/>
            <person name="Quevillon E."/>
            <person name="Sharon A."/>
            <person name="Simon A."/>
            <person name="ten Have A."/>
            <person name="Tudzynski B."/>
            <person name="Tudzynski P."/>
            <person name="Wincker P."/>
            <person name="Andrew M."/>
            <person name="Anthouard V."/>
            <person name="Beever R.E."/>
            <person name="Beffa R."/>
            <person name="Benoit I."/>
            <person name="Bouzid O."/>
            <person name="Brault B."/>
            <person name="Chen Z."/>
            <person name="Choquer M."/>
            <person name="Collemare J."/>
            <person name="Cotton P."/>
            <person name="Danchin E.G."/>
            <person name="Da Silva C."/>
            <person name="Gautier A."/>
            <person name="Giraud C."/>
            <person name="Giraud T."/>
            <person name="Gonzalez C."/>
            <person name="Grossetete S."/>
            <person name="Guldener U."/>
            <person name="Henrissat B."/>
            <person name="Howlett B.J."/>
            <person name="Kodira C."/>
            <person name="Kretschmer M."/>
            <person name="Lappartient A."/>
            <person name="Leroch M."/>
            <person name="Levis C."/>
            <person name="Mauceli E."/>
            <person name="Neuveglise C."/>
            <person name="Oeser B."/>
            <person name="Pearson M."/>
            <person name="Poulain J."/>
            <person name="Poussereau N."/>
            <person name="Quesneville H."/>
            <person name="Rascle C."/>
            <person name="Schumacher J."/>
            <person name="Segurens B."/>
            <person name="Sexton A."/>
            <person name="Silva E."/>
            <person name="Sirven C."/>
            <person name="Soanes D.M."/>
            <person name="Talbot N.J."/>
            <person name="Templeton M."/>
            <person name="Yandava C."/>
            <person name="Yarden O."/>
            <person name="Zeng Q."/>
            <person name="Rollins J.A."/>
            <person name="Lebrun M.H."/>
            <person name="Dickman M."/>
        </authorList>
    </citation>
    <scope>NUCLEOTIDE SEQUENCE [LARGE SCALE GENOMIC DNA]</scope>
    <source>
        <strain evidence="2">ATCC 18683 / 1980 / Ss-1</strain>
    </source>
</reference>
<gene>
    <name evidence="1" type="ORF">SS1G_08655</name>
</gene>
<evidence type="ECO:0000313" key="1">
    <source>
        <dbReference type="EMBL" id="EDN92791.1"/>
    </source>
</evidence>
<dbReference type="EMBL" id="CH476632">
    <property type="protein sequence ID" value="EDN92791.1"/>
    <property type="molecule type" value="Genomic_DNA"/>
</dbReference>
<protein>
    <submittedName>
        <fullName evidence="1">Uncharacterized protein</fullName>
    </submittedName>
</protein>
<organism evidence="1 2">
    <name type="scientific">Sclerotinia sclerotiorum (strain ATCC 18683 / 1980 / Ss-1)</name>
    <name type="common">White mold</name>
    <name type="synonym">Whetzelinia sclerotiorum</name>
    <dbReference type="NCBI Taxonomy" id="665079"/>
    <lineage>
        <taxon>Eukaryota</taxon>
        <taxon>Fungi</taxon>
        <taxon>Dikarya</taxon>
        <taxon>Ascomycota</taxon>
        <taxon>Pezizomycotina</taxon>
        <taxon>Leotiomycetes</taxon>
        <taxon>Helotiales</taxon>
        <taxon>Sclerotiniaceae</taxon>
        <taxon>Sclerotinia</taxon>
    </lineage>
</organism>